<evidence type="ECO:0000313" key="2">
    <source>
        <dbReference type="Proteomes" id="UP000324222"/>
    </source>
</evidence>
<accession>A0A5B7D1D8</accession>
<protein>
    <submittedName>
        <fullName evidence="1">Uncharacterized protein</fullName>
    </submittedName>
</protein>
<proteinExistence type="predicted"/>
<name>A0A5B7D1D8_PORTR</name>
<dbReference type="EMBL" id="VSRR010000431">
    <property type="protein sequence ID" value="MPC15499.1"/>
    <property type="molecule type" value="Genomic_DNA"/>
</dbReference>
<dbReference type="AlphaFoldDB" id="A0A5B7D1D8"/>
<evidence type="ECO:0000313" key="1">
    <source>
        <dbReference type="EMBL" id="MPC15499.1"/>
    </source>
</evidence>
<organism evidence="1 2">
    <name type="scientific">Portunus trituberculatus</name>
    <name type="common">Swimming crab</name>
    <name type="synonym">Neptunus trituberculatus</name>
    <dbReference type="NCBI Taxonomy" id="210409"/>
    <lineage>
        <taxon>Eukaryota</taxon>
        <taxon>Metazoa</taxon>
        <taxon>Ecdysozoa</taxon>
        <taxon>Arthropoda</taxon>
        <taxon>Crustacea</taxon>
        <taxon>Multicrustacea</taxon>
        <taxon>Malacostraca</taxon>
        <taxon>Eumalacostraca</taxon>
        <taxon>Eucarida</taxon>
        <taxon>Decapoda</taxon>
        <taxon>Pleocyemata</taxon>
        <taxon>Brachyura</taxon>
        <taxon>Eubrachyura</taxon>
        <taxon>Portunoidea</taxon>
        <taxon>Portunidae</taxon>
        <taxon>Portuninae</taxon>
        <taxon>Portunus</taxon>
    </lineage>
</organism>
<comment type="caution">
    <text evidence="1">The sequence shown here is derived from an EMBL/GenBank/DDBJ whole genome shotgun (WGS) entry which is preliminary data.</text>
</comment>
<dbReference type="Proteomes" id="UP000324222">
    <property type="component" value="Unassembled WGS sequence"/>
</dbReference>
<gene>
    <name evidence="1" type="ORF">E2C01_008291</name>
</gene>
<sequence>MVGVFVLPLYYYNGWVPYSMPLSAYTEHEDIGIRGEMNNMAEQRYTLHNKLSRTMHRRDKQPGAT</sequence>
<keyword evidence="2" id="KW-1185">Reference proteome</keyword>
<reference evidence="1 2" key="1">
    <citation type="submission" date="2019-05" db="EMBL/GenBank/DDBJ databases">
        <title>Another draft genome of Portunus trituberculatus and its Hox gene families provides insights of decapod evolution.</title>
        <authorList>
            <person name="Jeong J.-H."/>
            <person name="Song I."/>
            <person name="Kim S."/>
            <person name="Choi T."/>
            <person name="Kim D."/>
            <person name="Ryu S."/>
            <person name="Kim W."/>
        </authorList>
    </citation>
    <scope>NUCLEOTIDE SEQUENCE [LARGE SCALE GENOMIC DNA]</scope>
    <source>
        <tissue evidence="1">Muscle</tissue>
    </source>
</reference>